<sequence length="500" mass="52654">MVEQPLDGSASRSFDLKGSGTPPAPVQQSGCVHMAWSGASKYVRYCDGGDNRLVDVPKAAAGALFAFRQNRDIVVLNDVSAGTVRLVNKNMIIVDNWQDLETQTKNSPDAQKESADPIFVNTLPDRTKPNRPPNAVADEFGVRAGRTTLSPVLFNDSDPDGDVLTVVPPSEQPAIGQLQTVYGGTGLQLSVPAGTTIGSAQFAYTADDGRNGSASAPVAIRVVPDSENNPPKQLRETTLVVEQGKSISQNILTDWRDPDGDDIYLSSAVSDDNSAQIKTTPDGQLVYADNSEAPGQKTLTVQVSDGRAVTSKQIKIVIKPVGSVPPIANADYFRAVVGQEISIAPLKNDVDPSGQELRLAQVERTNTAEMSDIQDSSFFTFKSNSAGAVYLTYQVSNGPQSSTGLIRIEVAQSQEQSPPIAVKDVAQLPAGGSTLVDVLGKDTDPSGGVLVVKSVSVPNGAAVTATVLEHNVVKIVDQPGIISPVEINYTVANAYGTSVG</sequence>
<feature type="region of interest" description="Disordered" evidence="1">
    <location>
        <begin position="1"/>
        <end position="28"/>
    </location>
</feature>
<name>A9WTZ7_RENSM</name>
<dbReference type="AlphaFoldDB" id="A9WTZ7"/>
<dbReference type="STRING" id="288705.RSal33209_2946"/>
<dbReference type="eggNOG" id="COG3391">
    <property type="taxonomic scope" value="Bacteria"/>
</dbReference>
<evidence type="ECO:0000256" key="1">
    <source>
        <dbReference type="SAM" id="MobiDB-lite"/>
    </source>
</evidence>
<dbReference type="KEGG" id="rsa:RSal33209_2946"/>
<dbReference type="Pfam" id="PF17963">
    <property type="entry name" value="Big_9"/>
    <property type="match status" value="4"/>
</dbReference>
<dbReference type="Proteomes" id="UP000002007">
    <property type="component" value="Chromosome"/>
</dbReference>
<evidence type="ECO:0000313" key="3">
    <source>
        <dbReference type="Proteomes" id="UP000002007"/>
    </source>
</evidence>
<reference evidence="3" key="1">
    <citation type="journal article" date="2008" name="J. Bacteriol.">
        <title>Genome sequence of the fish pathogen Renibacterium salmoninarum suggests reductive evolution away from an environmental Arthrobacter ancestor.</title>
        <authorList>
            <person name="Wiens G.D."/>
            <person name="Rockey D.D."/>
            <person name="Wu Z."/>
            <person name="Chang J."/>
            <person name="Levy R."/>
            <person name="Crane S."/>
            <person name="Chen D.S."/>
            <person name="Capri G.R."/>
            <person name="Burnett J.R."/>
            <person name="Sudheesh P.S."/>
            <person name="Schipma M.J."/>
            <person name="Burd H."/>
            <person name="Bhattacharyya A."/>
            <person name="Rhodes L.D."/>
            <person name="Kaul R."/>
            <person name="Strom M.S."/>
        </authorList>
    </citation>
    <scope>NUCLEOTIDE SEQUENCE [LARGE SCALE GENOMIC DNA]</scope>
    <source>
        <strain evidence="3">ATCC 33209 / DSM 20767 / JCM 11484 / NBRC 15589 / NCIMB 2235</strain>
    </source>
</reference>
<evidence type="ECO:0000313" key="2">
    <source>
        <dbReference type="EMBL" id="ABY24668.1"/>
    </source>
</evidence>
<gene>
    <name evidence="2" type="ordered locus">RSal33209_2946</name>
</gene>
<dbReference type="Gene3D" id="2.60.40.2810">
    <property type="match status" value="1"/>
</dbReference>
<organism evidence="2 3">
    <name type="scientific">Renibacterium salmoninarum (strain ATCC 33209 / DSM 20767 / JCM 11484 / NBRC 15589 / NCIMB 2235)</name>
    <dbReference type="NCBI Taxonomy" id="288705"/>
    <lineage>
        <taxon>Bacteria</taxon>
        <taxon>Bacillati</taxon>
        <taxon>Actinomycetota</taxon>
        <taxon>Actinomycetes</taxon>
        <taxon>Micrococcales</taxon>
        <taxon>Micrococcaceae</taxon>
        <taxon>Renibacterium</taxon>
    </lineage>
</organism>
<proteinExistence type="predicted"/>
<dbReference type="RefSeq" id="WP_012246313.1">
    <property type="nucleotide sequence ID" value="NC_010168.1"/>
</dbReference>
<keyword evidence="3" id="KW-1185">Reference proteome</keyword>
<accession>A9WTZ7</accession>
<dbReference type="HOGENOM" id="CLU_544977_0_0_11"/>
<protein>
    <submittedName>
        <fullName evidence="2">Hypothetical membrane protein</fullName>
    </submittedName>
</protein>
<dbReference type="EMBL" id="CP000910">
    <property type="protein sequence ID" value="ABY24668.1"/>
    <property type="molecule type" value="Genomic_DNA"/>
</dbReference>